<feature type="transmembrane region" description="Helical" evidence="15">
    <location>
        <begin position="289"/>
        <end position="312"/>
    </location>
</feature>
<feature type="compositionally biased region" description="Polar residues" evidence="16">
    <location>
        <begin position="937"/>
        <end position="947"/>
    </location>
</feature>
<evidence type="ECO:0000256" key="7">
    <source>
        <dbReference type="ARBA" id="ARBA00022692"/>
    </source>
</evidence>
<evidence type="ECO:0000256" key="12">
    <source>
        <dbReference type="ARBA" id="ARBA00023180"/>
    </source>
</evidence>
<dbReference type="GO" id="GO:0005789">
    <property type="term" value="C:endoplasmic reticulum membrane"/>
    <property type="evidence" value="ECO:0007669"/>
    <property type="project" value="UniProtKB-SubCell"/>
</dbReference>
<comment type="caution">
    <text evidence="18">The sequence shown here is derived from an EMBL/GenBank/DDBJ whole genome shotgun (WGS) entry which is preliminary data.</text>
</comment>
<dbReference type="PANTHER" id="PTHR10050">
    <property type="entry name" value="DOLICHYL-PHOSPHATE-MANNOSE--PROTEIN MANNOSYLTRANSFERASE"/>
    <property type="match status" value="1"/>
</dbReference>
<evidence type="ECO:0000256" key="14">
    <source>
        <dbReference type="ARBA" id="ARBA00045102"/>
    </source>
</evidence>
<comment type="catalytic activity">
    <reaction evidence="13 15">
        <text>a di-trans,poly-cis-dolichyl beta-D-mannosyl phosphate + L-threonyl-[protein] = 3-O-(alpha-D-mannosyl)-L-threonyl-[protein] + a di-trans,poly-cis-dolichyl phosphate + H(+)</text>
        <dbReference type="Rhea" id="RHEA:53396"/>
        <dbReference type="Rhea" id="RHEA-COMP:11060"/>
        <dbReference type="Rhea" id="RHEA-COMP:13547"/>
        <dbReference type="Rhea" id="RHEA-COMP:19498"/>
        <dbReference type="Rhea" id="RHEA-COMP:19501"/>
        <dbReference type="ChEBI" id="CHEBI:15378"/>
        <dbReference type="ChEBI" id="CHEBI:30013"/>
        <dbReference type="ChEBI" id="CHEBI:57683"/>
        <dbReference type="ChEBI" id="CHEBI:58211"/>
        <dbReference type="ChEBI" id="CHEBI:137323"/>
        <dbReference type="EC" id="2.4.1.109"/>
    </reaction>
</comment>
<dbReference type="OrthoDB" id="292747at2759"/>
<feature type="domain" description="MIR" evidence="17">
    <location>
        <begin position="345"/>
        <end position="399"/>
    </location>
</feature>
<keyword evidence="10 15" id="KW-1133">Transmembrane helix</keyword>
<feature type="domain" description="MIR" evidence="17">
    <location>
        <begin position="477"/>
        <end position="533"/>
    </location>
</feature>
<evidence type="ECO:0000256" key="5">
    <source>
        <dbReference type="ARBA" id="ARBA00022676"/>
    </source>
</evidence>
<dbReference type="EC" id="2.4.1.109" evidence="4 15"/>
<evidence type="ECO:0000256" key="6">
    <source>
        <dbReference type="ARBA" id="ARBA00022679"/>
    </source>
</evidence>
<keyword evidence="6 15" id="KW-0808">Transferase</keyword>
<dbReference type="InterPro" id="IPR027005">
    <property type="entry name" value="PMT-like"/>
</dbReference>
<dbReference type="PROSITE" id="PS50919">
    <property type="entry name" value="MIR"/>
    <property type="match status" value="3"/>
</dbReference>
<keyword evidence="9 15" id="KW-0256">Endoplasmic reticulum</keyword>
<evidence type="ECO:0000256" key="13">
    <source>
        <dbReference type="ARBA" id="ARBA00045085"/>
    </source>
</evidence>
<dbReference type="Proteomes" id="UP000590412">
    <property type="component" value="Unassembled WGS sequence"/>
</dbReference>
<feature type="region of interest" description="Disordered" evidence="16">
    <location>
        <begin position="912"/>
        <end position="947"/>
    </location>
</feature>
<keyword evidence="12" id="KW-0325">Glycoprotein</keyword>
<dbReference type="Pfam" id="PF16192">
    <property type="entry name" value="PMT_4TMC"/>
    <property type="match status" value="1"/>
</dbReference>
<dbReference type="Pfam" id="PF02366">
    <property type="entry name" value="PMT"/>
    <property type="match status" value="1"/>
</dbReference>
<dbReference type="InterPro" id="IPR003342">
    <property type="entry name" value="ArnT-like_N"/>
</dbReference>
<keyword evidence="5 15" id="KW-0328">Glycosyltransferase</keyword>
<evidence type="ECO:0000256" key="11">
    <source>
        <dbReference type="ARBA" id="ARBA00023136"/>
    </source>
</evidence>
<evidence type="ECO:0000259" key="17">
    <source>
        <dbReference type="PROSITE" id="PS50919"/>
    </source>
</evidence>
<feature type="transmembrane region" description="Helical" evidence="15">
    <location>
        <begin position="679"/>
        <end position="699"/>
    </location>
</feature>
<dbReference type="PANTHER" id="PTHR10050:SF50">
    <property type="entry name" value="DOLICHYL-PHOSPHATE-MANNOSE--PROTEIN MANNOSYLTRANSFERASE 1-RELATED"/>
    <property type="match status" value="1"/>
</dbReference>
<comment type="pathway">
    <text evidence="2 15">Protein modification; protein glycosylation.</text>
</comment>
<evidence type="ECO:0000256" key="1">
    <source>
        <dbReference type="ARBA" id="ARBA00004477"/>
    </source>
</evidence>
<evidence type="ECO:0000256" key="2">
    <source>
        <dbReference type="ARBA" id="ARBA00004922"/>
    </source>
</evidence>
<dbReference type="SUPFAM" id="SSF82109">
    <property type="entry name" value="MIR domain"/>
    <property type="match status" value="1"/>
</dbReference>
<sequence length="947" mass="107466">MAKPNNNIPPAKLKAAAAAAAASKHKQDGDNIWNVDPLVDPVFGKGQIREYLITNPSPIILQKRQFVKQEYWFLIALVVIGLVVRLRGLSYPDSVVFDEVHFGGFARKYILGKFFMDVHPPLAKMLFAAVGSIGGFNGDFEFKKIGDKFPETVPYVFMRQFPALLGVATIVLCYLTLRQSGVRPIISFVTALLLLIENSNVTISRYILLDSPLVFFIAAAIYSWKKFEIQIPFTFGWYRSLFATSVALGLALSSKWVGLFTVAWVGLLCIYQLWFLIGDLNVSTRKILAHFFIRGFTLLGVPLVLYLAFFAVHFQMLPNEGDGGAFMSSAFRAGLNGNKIPTNITAEVGLGSIVTIRHLETQGGYLHSHQHFYPTGSKQQQITLYPHLDSNNKWLIEPYNGTIYNDTFIPLINGMKIRLKHVNTGRRLHSHDEKPPASERDWQKECSAYGYDGFNGDANDDWVVEIVQHKTKDDDAKAFVKALKTVFRLRHAMTGNYLFSSEVKLPEWGFGQQEVTSASQGKRALTHWYIEQNDNKYLPKERQTIINYPKLSLWEKFVESHKRMWKINSGLTDHHHWQSDPSEWPFLLRGINYWTREHKQVYLLGNAVTWWAATTVVFTFFIYAVVTVFKYHLGKPMATNKEVFNFNVQTFSYVLGWALHYLPFFIMGRQLFLHHYLPALYFAILSLGHFLEIFTNYFTSSSRILRQLAMVLVALFVVFSTVFYLNYSSLIYATPWTKTACEVSKPFKSWDYDCNNFYTNIAQYDFAQESPDLLEPANWHVRDEAKQTPKAVPNIAKEEKHIEKPPADAQEAPAKAPEQLAPPGIDIDTKSNNKQGEEAPVAAAPVAEVDSKADPAAQDDSKVEQAPANEEVIEEKLEQVADAPVVENIEKPVLDDIPQYDQVDDINQRIVEEESIDPPVQPIVEEKPVDSPVQPISEGQQQPEQPV</sequence>
<feature type="transmembrane region" description="Helical" evidence="15">
    <location>
        <begin position="608"/>
        <end position="629"/>
    </location>
</feature>
<comment type="catalytic activity">
    <reaction evidence="14 15">
        <text>a di-trans,poly-cis-dolichyl beta-D-mannosyl phosphate + L-seryl-[protein] = 3-O-(alpha-D-mannosyl)-L-seryl-[protein] + a di-trans,poly-cis-dolichyl phosphate + H(+)</text>
        <dbReference type="Rhea" id="RHEA:17377"/>
        <dbReference type="Rhea" id="RHEA-COMP:9863"/>
        <dbReference type="Rhea" id="RHEA-COMP:13546"/>
        <dbReference type="Rhea" id="RHEA-COMP:19498"/>
        <dbReference type="Rhea" id="RHEA-COMP:19501"/>
        <dbReference type="ChEBI" id="CHEBI:15378"/>
        <dbReference type="ChEBI" id="CHEBI:29999"/>
        <dbReference type="ChEBI" id="CHEBI:57683"/>
        <dbReference type="ChEBI" id="CHEBI:58211"/>
        <dbReference type="ChEBI" id="CHEBI:137321"/>
        <dbReference type="EC" id="2.4.1.109"/>
    </reaction>
</comment>
<feature type="transmembrane region" description="Helical" evidence="15">
    <location>
        <begin position="708"/>
        <end position="727"/>
    </location>
</feature>
<dbReference type="EMBL" id="JABWAB010000013">
    <property type="protein sequence ID" value="KAF6042758.1"/>
    <property type="molecule type" value="Genomic_DNA"/>
</dbReference>
<feature type="region of interest" description="Disordered" evidence="16">
    <location>
        <begin position="802"/>
        <end position="867"/>
    </location>
</feature>
<dbReference type="Pfam" id="PF02815">
    <property type="entry name" value="MIR"/>
    <property type="match status" value="1"/>
</dbReference>
<evidence type="ECO:0000256" key="9">
    <source>
        <dbReference type="ARBA" id="ARBA00022824"/>
    </source>
</evidence>
<feature type="transmembrane region" description="Helical" evidence="15">
    <location>
        <begin position="71"/>
        <end position="88"/>
    </location>
</feature>
<feature type="transmembrane region" description="Helical" evidence="15">
    <location>
        <begin position="184"/>
        <end position="201"/>
    </location>
</feature>
<dbReference type="CDD" id="cd23283">
    <property type="entry name" value="beta-trefoil_MIR_PMT1-like"/>
    <property type="match status" value="1"/>
</dbReference>
<evidence type="ECO:0000313" key="18">
    <source>
        <dbReference type="EMBL" id="KAF6042758.1"/>
    </source>
</evidence>
<proteinExistence type="inferred from homology"/>
<feature type="compositionally biased region" description="Low complexity" evidence="16">
    <location>
        <begin position="838"/>
        <end position="848"/>
    </location>
</feature>
<name>A0A8X7NIK3_CANPA</name>
<dbReference type="InterPro" id="IPR032421">
    <property type="entry name" value="PMT_4TMC"/>
</dbReference>
<keyword evidence="8" id="KW-0677">Repeat</keyword>
<accession>A0A8X7NIK3</accession>
<dbReference type="InterPro" id="IPR036300">
    <property type="entry name" value="MIR_dom_sf"/>
</dbReference>
<reference evidence="18" key="1">
    <citation type="submission" date="2020-03" db="EMBL/GenBank/DDBJ databases">
        <title>FDA dAtabase for Regulatory Grade micrObial Sequences (FDA-ARGOS): Supporting development and validation of Infectious Disease Dx tests.</title>
        <authorList>
            <person name="Campos J."/>
            <person name="Goldberg B."/>
            <person name="Tallon L."/>
            <person name="Sadzewicz L."/>
            <person name="Vavikolanu K."/>
            <person name="Mehta A."/>
            <person name="Aluvathingal J."/>
            <person name="Nadendla S."/>
            <person name="Nandy P."/>
            <person name="Geyer C."/>
            <person name="Yan Y."/>
            <person name="Sichtig H."/>
        </authorList>
    </citation>
    <scope>NUCLEOTIDE SEQUENCE [LARGE SCALE GENOMIC DNA]</scope>
    <source>
        <strain evidence="18">FDAARGOS_652</strain>
    </source>
</reference>
<keyword evidence="7 15" id="KW-0812">Transmembrane</keyword>
<evidence type="ECO:0000313" key="19">
    <source>
        <dbReference type="Proteomes" id="UP000590412"/>
    </source>
</evidence>
<feature type="compositionally biased region" description="Basic and acidic residues" evidence="16">
    <location>
        <begin position="827"/>
        <end position="837"/>
    </location>
</feature>
<comment type="function">
    <text evidence="15">Transfers mannose from Dol-P-mannose to Ser or Thr residues on proteins.</text>
</comment>
<feature type="transmembrane region" description="Helical" evidence="15">
    <location>
        <begin position="650"/>
        <end position="667"/>
    </location>
</feature>
<comment type="similarity">
    <text evidence="3 15">Belongs to the glycosyltransferase 39 family.</text>
</comment>
<dbReference type="AlphaFoldDB" id="A0A8X7NIK3"/>
<dbReference type="SMART" id="SM00472">
    <property type="entry name" value="MIR"/>
    <property type="match status" value="3"/>
</dbReference>
<protein>
    <recommendedName>
        <fullName evidence="4 15">Dolichyl-phosphate-mannose--protein mannosyltransferase</fullName>
        <ecNumber evidence="4 15">2.4.1.109</ecNumber>
    </recommendedName>
</protein>
<gene>
    <name evidence="18" type="primary">PMT1</name>
    <name evidence="18" type="ORF">FOB60_005512</name>
</gene>
<evidence type="ECO:0000256" key="4">
    <source>
        <dbReference type="ARBA" id="ARBA00012839"/>
    </source>
</evidence>
<keyword evidence="11 15" id="KW-0472">Membrane</keyword>
<organism evidence="18 19">
    <name type="scientific">Candida parapsilosis</name>
    <name type="common">Yeast</name>
    <dbReference type="NCBI Taxonomy" id="5480"/>
    <lineage>
        <taxon>Eukaryota</taxon>
        <taxon>Fungi</taxon>
        <taxon>Dikarya</taxon>
        <taxon>Ascomycota</taxon>
        <taxon>Saccharomycotina</taxon>
        <taxon>Pichiomycetes</taxon>
        <taxon>Debaryomycetaceae</taxon>
        <taxon>Candida/Lodderomyces clade</taxon>
        <taxon>Candida</taxon>
    </lineage>
</organism>
<dbReference type="Gene3D" id="2.80.10.50">
    <property type="match status" value="1"/>
</dbReference>
<feature type="domain" description="MIR" evidence="17">
    <location>
        <begin position="408"/>
        <end position="467"/>
    </location>
</feature>
<dbReference type="InterPro" id="IPR016093">
    <property type="entry name" value="MIR_motif"/>
</dbReference>
<feature type="transmembrane region" description="Helical" evidence="15">
    <location>
        <begin position="259"/>
        <end position="277"/>
    </location>
</feature>
<evidence type="ECO:0000256" key="15">
    <source>
        <dbReference type="RuleBase" id="RU367007"/>
    </source>
</evidence>
<evidence type="ECO:0000256" key="8">
    <source>
        <dbReference type="ARBA" id="ARBA00022737"/>
    </source>
</evidence>
<evidence type="ECO:0000256" key="3">
    <source>
        <dbReference type="ARBA" id="ARBA00007222"/>
    </source>
</evidence>
<evidence type="ECO:0000256" key="16">
    <source>
        <dbReference type="SAM" id="MobiDB-lite"/>
    </source>
</evidence>
<feature type="transmembrane region" description="Helical" evidence="15">
    <location>
        <begin position="157"/>
        <end position="177"/>
    </location>
</feature>
<dbReference type="GO" id="GO:0004169">
    <property type="term" value="F:dolichyl-phosphate-mannose-protein mannosyltransferase activity"/>
    <property type="evidence" value="ECO:0007669"/>
    <property type="project" value="UniProtKB-UniRule"/>
</dbReference>
<feature type="compositionally biased region" description="Basic and acidic residues" evidence="16">
    <location>
        <begin position="849"/>
        <end position="863"/>
    </location>
</feature>
<evidence type="ECO:0000256" key="10">
    <source>
        <dbReference type="ARBA" id="ARBA00022989"/>
    </source>
</evidence>
<comment type="subcellular location">
    <subcellularLocation>
        <location evidence="1 15">Endoplasmic reticulum membrane</location>
        <topology evidence="1 15">Multi-pass membrane protein</topology>
    </subcellularLocation>
</comment>